<evidence type="ECO:0000313" key="2">
    <source>
        <dbReference type="Proteomes" id="UP001060771"/>
    </source>
</evidence>
<dbReference type="GeneID" id="76206121"/>
<organism evidence="1 2">
    <name type="scientific">Vulcanisaeta souniana JCM 11219</name>
    <dbReference type="NCBI Taxonomy" id="1293586"/>
    <lineage>
        <taxon>Archaea</taxon>
        <taxon>Thermoproteota</taxon>
        <taxon>Thermoprotei</taxon>
        <taxon>Thermoproteales</taxon>
        <taxon>Thermoproteaceae</taxon>
        <taxon>Vulcanisaeta</taxon>
    </lineage>
</organism>
<keyword evidence="2" id="KW-1185">Reference proteome</keyword>
<proteinExistence type="predicted"/>
<dbReference type="Proteomes" id="UP001060771">
    <property type="component" value="Chromosome"/>
</dbReference>
<evidence type="ECO:0000313" key="1">
    <source>
        <dbReference type="EMBL" id="BDR91472.1"/>
    </source>
</evidence>
<protein>
    <submittedName>
        <fullName evidence="1">Uncharacterized protein</fullName>
    </submittedName>
</protein>
<sequence length="44" mass="4947">MSNLALKGGEGQCEVMVNITLSVDGYEEVEGQLEKLHQVRYYNT</sequence>
<gene>
    <name evidence="1" type="ORF">Vsou_05650</name>
</gene>
<accession>A0ABM8BKD9</accession>
<name>A0ABM8BKD9_9CREN</name>
<dbReference type="EMBL" id="AP026830">
    <property type="protein sequence ID" value="BDR91472.1"/>
    <property type="molecule type" value="Genomic_DNA"/>
</dbReference>
<dbReference type="RefSeq" id="WP_264890762.1">
    <property type="nucleotide sequence ID" value="NZ_AP026830.1"/>
</dbReference>
<reference evidence="2" key="1">
    <citation type="submission" date="2022-09" db="EMBL/GenBank/DDBJ databases">
        <title>Complete genome sequence of Vulcanisaeta souniana.</title>
        <authorList>
            <person name="Kato S."/>
            <person name="Itoh T."/>
            <person name="Ohkuma M."/>
        </authorList>
    </citation>
    <scope>NUCLEOTIDE SEQUENCE [LARGE SCALE GENOMIC DNA]</scope>
    <source>
        <strain evidence="2">JCM 11219</strain>
    </source>
</reference>